<reference evidence="2" key="2">
    <citation type="journal article" date="2021" name="PeerJ">
        <title>Extensive microbial diversity within the chicken gut microbiome revealed by metagenomics and culture.</title>
        <authorList>
            <person name="Gilroy R."/>
            <person name="Ravi A."/>
            <person name="Getino M."/>
            <person name="Pursley I."/>
            <person name="Horton D.L."/>
            <person name="Alikhan N.F."/>
            <person name="Baker D."/>
            <person name="Gharbi K."/>
            <person name="Hall N."/>
            <person name="Watson M."/>
            <person name="Adriaenssens E.M."/>
            <person name="Foster-Nyarko E."/>
            <person name="Jarju S."/>
            <person name="Secka A."/>
            <person name="Antonio M."/>
            <person name="Oren A."/>
            <person name="Chaudhuri R.R."/>
            <person name="La Ragione R."/>
            <person name="Hildebrand F."/>
            <person name="Pallen M.J."/>
        </authorList>
    </citation>
    <scope>NUCLEOTIDE SEQUENCE</scope>
    <source>
        <strain evidence="2">13361</strain>
    </source>
</reference>
<evidence type="ECO:0000313" key="3">
    <source>
        <dbReference type="Proteomes" id="UP000886796"/>
    </source>
</evidence>
<protein>
    <submittedName>
        <fullName evidence="2">Uncharacterized protein</fullName>
    </submittedName>
</protein>
<reference evidence="2" key="1">
    <citation type="submission" date="2020-10" db="EMBL/GenBank/DDBJ databases">
        <authorList>
            <person name="Gilroy R."/>
        </authorList>
    </citation>
    <scope>NUCLEOTIDE SEQUENCE</scope>
    <source>
        <strain evidence="2">13361</strain>
    </source>
</reference>
<dbReference type="Proteomes" id="UP000886796">
    <property type="component" value="Unassembled WGS sequence"/>
</dbReference>
<feature type="transmembrane region" description="Helical" evidence="1">
    <location>
        <begin position="231"/>
        <end position="252"/>
    </location>
</feature>
<name>A0A9D0Z184_9FIRM</name>
<keyword evidence="1" id="KW-0472">Membrane</keyword>
<feature type="transmembrane region" description="Helical" evidence="1">
    <location>
        <begin position="298"/>
        <end position="316"/>
    </location>
</feature>
<feature type="transmembrane region" description="Helical" evidence="1">
    <location>
        <begin position="328"/>
        <end position="347"/>
    </location>
</feature>
<accession>A0A9D0Z184</accession>
<feature type="transmembrane region" description="Helical" evidence="1">
    <location>
        <begin position="162"/>
        <end position="183"/>
    </location>
</feature>
<comment type="caution">
    <text evidence="2">The sequence shown here is derived from an EMBL/GenBank/DDBJ whole genome shotgun (WGS) entry which is preliminary data.</text>
</comment>
<proteinExistence type="predicted"/>
<dbReference type="AlphaFoldDB" id="A0A9D0Z184"/>
<gene>
    <name evidence="2" type="ORF">IAB74_01560</name>
</gene>
<evidence type="ECO:0000313" key="2">
    <source>
        <dbReference type="EMBL" id="HIQ67182.1"/>
    </source>
</evidence>
<evidence type="ECO:0000256" key="1">
    <source>
        <dbReference type="SAM" id="Phobius"/>
    </source>
</evidence>
<organism evidence="2 3">
    <name type="scientific">Candidatus Faecousia excrementigallinarum</name>
    <dbReference type="NCBI Taxonomy" id="2840806"/>
    <lineage>
        <taxon>Bacteria</taxon>
        <taxon>Bacillati</taxon>
        <taxon>Bacillota</taxon>
        <taxon>Clostridia</taxon>
        <taxon>Eubacteriales</taxon>
        <taxon>Oscillospiraceae</taxon>
        <taxon>Faecousia</taxon>
    </lineage>
</organism>
<feature type="transmembrane region" description="Helical" evidence="1">
    <location>
        <begin position="21"/>
        <end position="40"/>
    </location>
</feature>
<feature type="transmembrane region" description="Helical" evidence="1">
    <location>
        <begin position="60"/>
        <end position="79"/>
    </location>
</feature>
<feature type="transmembrane region" description="Helical" evidence="1">
    <location>
        <begin position="100"/>
        <end position="120"/>
    </location>
</feature>
<keyword evidence="1" id="KW-1133">Transmembrane helix</keyword>
<sequence length="556" mass="62389">MKSRTYFFNWTVFHKDLTRFAPGWVLYVLFLVLGVSTLSAQGEPLSVALALNEWLPAMSYVNGIYAGMVVMFLAGDLYISRMCYALHAMPLRREGWFFSHSAAGLAMCLVPNTLAALALMPILQGYWHHALIAWLVCLLQYMFFYGAAVFASMLAGNRFAMVLFYALINGFSMIFMGIAQMFYQPLMYGLQLRQGTFRKFCPFLQLASSPYLTFSQDEGSAVYLGAANSNWIYLLVCAGVGLSLFALSLFLYRRRNLESAGDFIAIRWMAPVFLAVYTLGMTAVLYTFVGSFLPKGTYILLIAGLVLGFYSGQMLLSKSVKVFRLRVFLGFAAMTAIFAGALAFLWLDPAGVVSYVPKAQQIESVTISTSSMLYLPELREEAPQLTLSGEEEIQQIVDIHEALLEKQQTNAQETDFTLFLEYTMKDGRVIQRNYPVRLGTPQAERLVQYFSSWECVFPTKNWSHFVSCVTTIQNGSGEKIPQAYVGQVMSALLLDCQEGHMAQTWSLYHFAPAAEQLTLTYDTGSGEELLTLRIYEFSAHTLQILHHIADLQGENP</sequence>
<keyword evidence="1" id="KW-0812">Transmembrane</keyword>
<feature type="transmembrane region" description="Helical" evidence="1">
    <location>
        <begin position="264"/>
        <end position="286"/>
    </location>
</feature>
<feature type="transmembrane region" description="Helical" evidence="1">
    <location>
        <begin position="126"/>
        <end position="150"/>
    </location>
</feature>
<dbReference type="EMBL" id="DVFK01000021">
    <property type="protein sequence ID" value="HIQ67182.1"/>
    <property type="molecule type" value="Genomic_DNA"/>
</dbReference>